<dbReference type="CDD" id="cd06171">
    <property type="entry name" value="Sigma70_r4"/>
    <property type="match status" value="1"/>
</dbReference>
<dbReference type="InterPro" id="IPR036388">
    <property type="entry name" value="WH-like_DNA-bd_sf"/>
</dbReference>
<evidence type="ECO:0000259" key="8">
    <source>
        <dbReference type="Pfam" id="PF08281"/>
    </source>
</evidence>
<keyword evidence="5 6" id="KW-0804">Transcription</keyword>
<organism evidence="10 11">
    <name type="scientific">Clostridium cadaveris</name>
    <dbReference type="NCBI Taxonomy" id="1529"/>
    <lineage>
        <taxon>Bacteria</taxon>
        <taxon>Bacillati</taxon>
        <taxon>Bacillota</taxon>
        <taxon>Clostridia</taxon>
        <taxon>Eubacteriales</taxon>
        <taxon>Clostridiaceae</taxon>
        <taxon>Clostridium</taxon>
    </lineage>
</organism>
<dbReference type="EMBL" id="FOOE01000003">
    <property type="protein sequence ID" value="SFF57682.1"/>
    <property type="molecule type" value="Genomic_DNA"/>
</dbReference>
<dbReference type="Proteomes" id="UP000182135">
    <property type="component" value="Unassembled WGS sequence"/>
</dbReference>
<evidence type="ECO:0000313" key="9">
    <source>
        <dbReference type="EMBL" id="PWL53190.1"/>
    </source>
</evidence>
<proteinExistence type="inferred from homology"/>
<feature type="domain" description="RNA polymerase sigma-70 region 2" evidence="7">
    <location>
        <begin position="8"/>
        <end position="75"/>
    </location>
</feature>
<dbReference type="Gene3D" id="1.10.10.10">
    <property type="entry name" value="Winged helix-like DNA-binding domain superfamily/Winged helix DNA-binding domain"/>
    <property type="match status" value="1"/>
</dbReference>
<dbReference type="GeneID" id="90545349"/>
<dbReference type="InterPro" id="IPR013325">
    <property type="entry name" value="RNA_pol_sigma_r2"/>
</dbReference>
<evidence type="ECO:0000256" key="4">
    <source>
        <dbReference type="ARBA" id="ARBA00023125"/>
    </source>
</evidence>
<dbReference type="InterPro" id="IPR000838">
    <property type="entry name" value="RNA_pol_sigma70_ECF_CS"/>
</dbReference>
<dbReference type="GO" id="GO:0003677">
    <property type="term" value="F:DNA binding"/>
    <property type="evidence" value="ECO:0007669"/>
    <property type="project" value="UniProtKB-KW"/>
</dbReference>
<dbReference type="STRING" id="1529.SAMN04487885_10377"/>
<dbReference type="NCBIfam" id="TIGR02937">
    <property type="entry name" value="sigma70-ECF"/>
    <property type="match status" value="1"/>
</dbReference>
<name>A0A1I2JS84_9CLOT</name>
<dbReference type="SUPFAM" id="SSF88946">
    <property type="entry name" value="Sigma2 domain of RNA polymerase sigma factors"/>
    <property type="match status" value="1"/>
</dbReference>
<keyword evidence="3 6" id="KW-0731">Sigma factor</keyword>
<sequence>MRYALSQLLQANYSIVLKYLIKLTLNEHDAEDLTQDVIVKAIKNINSFDSSKASFSTWLITIAKNLWLDSVRKNNVREKFFRKSQNRFETSTNQVDSFIESEEVLSALKNLSDKLRIPIIMQYNLGYSYDEIAKHLRIPIGTVKSRISNGVKALRKELCEYEEE</sequence>
<dbReference type="OrthoDB" id="9782703at2"/>
<accession>A0A1I2JS84</accession>
<evidence type="ECO:0000256" key="6">
    <source>
        <dbReference type="RuleBase" id="RU000716"/>
    </source>
</evidence>
<dbReference type="InterPro" id="IPR014284">
    <property type="entry name" value="RNA_pol_sigma-70_dom"/>
</dbReference>
<dbReference type="InterPro" id="IPR007627">
    <property type="entry name" value="RNA_pol_sigma70_r2"/>
</dbReference>
<dbReference type="Pfam" id="PF04542">
    <property type="entry name" value="Sigma70_r2"/>
    <property type="match status" value="1"/>
</dbReference>
<keyword evidence="4 6" id="KW-0238">DNA-binding</keyword>
<dbReference type="AlphaFoldDB" id="A0A1I2JS84"/>
<comment type="similarity">
    <text evidence="1 6">Belongs to the sigma-70 factor family. ECF subfamily.</text>
</comment>
<dbReference type="RefSeq" id="WP_051196229.1">
    <property type="nucleotide sequence ID" value="NZ_BAAACD010000003.1"/>
</dbReference>
<dbReference type="GO" id="GO:0016987">
    <property type="term" value="F:sigma factor activity"/>
    <property type="evidence" value="ECO:0007669"/>
    <property type="project" value="UniProtKB-KW"/>
</dbReference>
<dbReference type="Pfam" id="PF08281">
    <property type="entry name" value="Sigma70_r4_2"/>
    <property type="match status" value="1"/>
</dbReference>
<keyword evidence="2 6" id="KW-0805">Transcription regulation</keyword>
<evidence type="ECO:0000259" key="7">
    <source>
        <dbReference type="Pfam" id="PF04542"/>
    </source>
</evidence>
<dbReference type="GO" id="GO:0006950">
    <property type="term" value="P:response to stress"/>
    <property type="evidence" value="ECO:0007669"/>
    <property type="project" value="UniProtKB-ARBA"/>
</dbReference>
<dbReference type="eggNOG" id="COG1595">
    <property type="taxonomic scope" value="Bacteria"/>
</dbReference>
<evidence type="ECO:0000256" key="5">
    <source>
        <dbReference type="ARBA" id="ARBA00023163"/>
    </source>
</evidence>
<dbReference type="InterPro" id="IPR013324">
    <property type="entry name" value="RNA_pol_sigma_r3/r4-like"/>
</dbReference>
<dbReference type="PROSITE" id="PS01063">
    <property type="entry name" value="SIGMA70_ECF"/>
    <property type="match status" value="1"/>
</dbReference>
<dbReference type="Gene3D" id="1.10.1740.10">
    <property type="match status" value="1"/>
</dbReference>
<reference evidence="10 11" key="1">
    <citation type="submission" date="2016-10" db="EMBL/GenBank/DDBJ databases">
        <authorList>
            <person name="de Groot N.N."/>
        </authorList>
    </citation>
    <scope>NUCLEOTIDE SEQUENCE [LARGE SCALE GENOMIC DNA]</scope>
    <source>
        <strain evidence="10 11">NLAE-zl-G419</strain>
    </source>
</reference>
<gene>
    <name evidence="9" type="ORF">DBY38_08470</name>
    <name evidence="10" type="ORF">SAMN04487885_10377</name>
</gene>
<evidence type="ECO:0000313" key="12">
    <source>
        <dbReference type="Proteomes" id="UP000246114"/>
    </source>
</evidence>
<dbReference type="PANTHER" id="PTHR43133">
    <property type="entry name" value="RNA POLYMERASE ECF-TYPE SIGMA FACTO"/>
    <property type="match status" value="1"/>
</dbReference>
<keyword evidence="11" id="KW-1185">Reference proteome</keyword>
<evidence type="ECO:0000313" key="10">
    <source>
        <dbReference type="EMBL" id="SFF57682.1"/>
    </source>
</evidence>
<dbReference type="Proteomes" id="UP000246114">
    <property type="component" value="Unassembled WGS sequence"/>
</dbReference>
<protein>
    <recommendedName>
        <fullName evidence="6">RNA polymerase sigma factor</fullName>
    </recommendedName>
</protein>
<dbReference type="SUPFAM" id="SSF88659">
    <property type="entry name" value="Sigma3 and sigma4 domains of RNA polymerase sigma factors"/>
    <property type="match status" value="1"/>
</dbReference>
<evidence type="ECO:0000256" key="2">
    <source>
        <dbReference type="ARBA" id="ARBA00023015"/>
    </source>
</evidence>
<dbReference type="EMBL" id="QAMZ01000041">
    <property type="protein sequence ID" value="PWL53190.1"/>
    <property type="molecule type" value="Genomic_DNA"/>
</dbReference>
<reference evidence="9 12" key="2">
    <citation type="submission" date="2018-03" db="EMBL/GenBank/DDBJ databases">
        <title>The uncultured portion of the human microbiome is neutrally assembled.</title>
        <authorList>
            <person name="Jeraldo P."/>
            <person name="Boardman L."/>
            <person name="White B.A."/>
            <person name="Nelson H."/>
            <person name="Goldenfeld N."/>
            <person name="Chia N."/>
        </authorList>
    </citation>
    <scope>NUCLEOTIDE SEQUENCE [LARGE SCALE GENOMIC DNA]</scope>
    <source>
        <strain evidence="9">CIM:MAG 903</strain>
    </source>
</reference>
<dbReference type="PANTHER" id="PTHR43133:SF60">
    <property type="entry name" value="RNA POLYMERASE SIGMA FACTOR SIGV"/>
    <property type="match status" value="1"/>
</dbReference>
<feature type="domain" description="RNA polymerase sigma factor 70 region 4 type 2" evidence="8">
    <location>
        <begin position="102"/>
        <end position="154"/>
    </location>
</feature>
<dbReference type="InterPro" id="IPR013249">
    <property type="entry name" value="RNA_pol_sigma70_r4_t2"/>
</dbReference>
<evidence type="ECO:0000256" key="1">
    <source>
        <dbReference type="ARBA" id="ARBA00010641"/>
    </source>
</evidence>
<evidence type="ECO:0000256" key="3">
    <source>
        <dbReference type="ARBA" id="ARBA00023082"/>
    </source>
</evidence>
<dbReference type="InterPro" id="IPR039425">
    <property type="entry name" value="RNA_pol_sigma-70-like"/>
</dbReference>
<evidence type="ECO:0000313" key="11">
    <source>
        <dbReference type="Proteomes" id="UP000182135"/>
    </source>
</evidence>
<dbReference type="GO" id="GO:0006352">
    <property type="term" value="P:DNA-templated transcription initiation"/>
    <property type="evidence" value="ECO:0007669"/>
    <property type="project" value="InterPro"/>
</dbReference>